<dbReference type="Pfam" id="PF14716">
    <property type="entry name" value="HHH_8"/>
    <property type="match status" value="1"/>
</dbReference>
<dbReference type="InterPro" id="IPR016195">
    <property type="entry name" value="Pol/histidinol_Pase-like"/>
</dbReference>
<dbReference type="SUPFAM" id="SSF89550">
    <property type="entry name" value="PHP domain-like"/>
    <property type="match status" value="1"/>
</dbReference>
<evidence type="ECO:0000313" key="4">
    <source>
        <dbReference type="EMBL" id="OGD85555.1"/>
    </source>
</evidence>
<dbReference type="PANTHER" id="PTHR36928">
    <property type="entry name" value="PHOSPHATASE YCDX-RELATED"/>
    <property type="match status" value="1"/>
</dbReference>
<dbReference type="Gene3D" id="3.30.210.10">
    <property type="entry name" value="DNA polymerase, thumb domain"/>
    <property type="match status" value="1"/>
</dbReference>
<dbReference type="InterPro" id="IPR050243">
    <property type="entry name" value="PHP_phosphatase"/>
</dbReference>
<dbReference type="Gene3D" id="3.20.20.140">
    <property type="entry name" value="Metal-dependent hydrolases"/>
    <property type="match status" value="1"/>
</dbReference>
<comment type="caution">
    <text evidence="4">The sequence shown here is derived from an EMBL/GenBank/DDBJ whole genome shotgun (WGS) entry which is preliminary data.</text>
</comment>
<dbReference type="Proteomes" id="UP000177069">
    <property type="component" value="Unassembled WGS sequence"/>
</dbReference>
<proteinExistence type="predicted"/>
<evidence type="ECO:0000259" key="3">
    <source>
        <dbReference type="SMART" id="SM00483"/>
    </source>
</evidence>
<gene>
    <name evidence="4" type="ORF">A2696_03300</name>
</gene>
<feature type="domain" description="DNA-directed DNA polymerase X" evidence="3">
    <location>
        <begin position="4"/>
        <end position="316"/>
    </location>
</feature>
<dbReference type="CDD" id="cd07436">
    <property type="entry name" value="PHP_PolX"/>
    <property type="match status" value="1"/>
</dbReference>
<dbReference type="InterPro" id="IPR043519">
    <property type="entry name" value="NT_sf"/>
</dbReference>
<dbReference type="GO" id="GO:0003887">
    <property type="term" value="F:DNA-directed DNA polymerase activity"/>
    <property type="evidence" value="ECO:0007669"/>
    <property type="project" value="InterPro"/>
</dbReference>
<name>A0A1F5G141_9BACT</name>
<dbReference type="PANTHER" id="PTHR36928:SF1">
    <property type="entry name" value="PHOSPHATASE YCDX-RELATED"/>
    <property type="match status" value="1"/>
</dbReference>
<dbReference type="GO" id="GO:0008270">
    <property type="term" value="F:zinc ion binding"/>
    <property type="evidence" value="ECO:0007669"/>
    <property type="project" value="TreeGrafter"/>
</dbReference>
<dbReference type="CDD" id="cd00141">
    <property type="entry name" value="NT_POLXc"/>
    <property type="match status" value="1"/>
</dbReference>
<protein>
    <recommendedName>
        <fullName evidence="3">DNA-directed DNA polymerase X domain-containing protein</fullName>
    </recommendedName>
</protein>
<sequence>MKFFSNKDIAKLFRSVSAAYVVRGGDYFKIVAYDKAADSVKHSTVEMKDLWDDQKLETVSGLGPGMRSHLDELFKTGHIKHFDQVKKGLPPAMFEFLDIGGLGPKTAYKLAKVLKLKNIDDLAKAAKAGKIRNLAGFGEKSEKDILDSIRLFKKRPGRYLLPFAFAAAQRVLNYLRLLKECERAEPLGSLRRMVATVGDIDIAVASKNPQKIIEAFKNFKEVQKVLGAGPMSSSVILRNGIQVDLKVLPTDSFGSLLQHFTGSKNHNIHLREYALKKEMSLSEYGIKYKDKLCKFKGEHEFYKFLSLKWMEPELREDTGEIEAAHKGNLPNLIKLEDIKGDIHLHSNYPIEPSHDLGTGSFEEIIAKAKSLKYEYIGLSDHSPGYSTHSKKQIIDLIKKRTAKIGQLKNSNKSVRVLNLLEIDIRTDGTLSVPEEGLKLLDGAIAGIHSSHNQNKTTITRRVLTAINSPYVQVISHPTNRLLMQRESSDIDWPAVFEACKKTDTILEINAWPNRLDLPDTLVRDAIRYGIKFVINTDSHAVEQMDNMRFGVAVARRGWAQKKDIINTLPWDEFKKFFNVKND</sequence>
<dbReference type="EMBL" id="MFBA01000023">
    <property type="protein sequence ID" value="OGD85555.1"/>
    <property type="molecule type" value="Genomic_DNA"/>
</dbReference>
<dbReference type="InterPro" id="IPR010996">
    <property type="entry name" value="HHH_MUS81"/>
</dbReference>
<dbReference type="NCBIfam" id="NF006375">
    <property type="entry name" value="PRK08609.1"/>
    <property type="match status" value="1"/>
</dbReference>
<dbReference type="Pfam" id="PF14791">
    <property type="entry name" value="DNA_pol_B_thumb"/>
    <property type="match status" value="1"/>
</dbReference>
<evidence type="ECO:0000256" key="1">
    <source>
        <dbReference type="ARBA" id="ARBA00022679"/>
    </source>
</evidence>
<reference evidence="4 5" key="1">
    <citation type="journal article" date="2016" name="Nat. Commun.">
        <title>Thousands of microbial genomes shed light on interconnected biogeochemical processes in an aquifer system.</title>
        <authorList>
            <person name="Anantharaman K."/>
            <person name="Brown C.T."/>
            <person name="Hug L.A."/>
            <person name="Sharon I."/>
            <person name="Castelle C.J."/>
            <person name="Probst A.J."/>
            <person name="Thomas B.C."/>
            <person name="Singh A."/>
            <person name="Wilkins M.J."/>
            <person name="Karaoz U."/>
            <person name="Brodie E.L."/>
            <person name="Williams K.H."/>
            <person name="Hubbard S.S."/>
            <person name="Banfield J.F."/>
        </authorList>
    </citation>
    <scope>NUCLEOTIDE SEQUENCE [LARGE SCALE GENOMIC DNA]</scope>
</reference>
<dbReference type="Gene3D" id="3.30.460.10">
    <property type="entry name" value="Beta Polymerase, domain 2"/>
    <property type="match status" value="1"/>
</dbReference>
<evidence type="ECO:0000313" key="5">
    <source>
        <dbReference type="Proteomes" id="UP000177069"/>
    </source>
</evidence>
<evidence type="ECO:0000256" key="2">
    <source>
        <dbReference type="ARBA" id="ARBA00022695"/>
    </source>
</evidence>
<dbReference type="AlphaFoldDB" id="A0A1F5G141"/>
<dbReference type="InterPro" id="IPR022311">
    <property type="entry name" value="PolX-like"/>
</dbReference>
<dbReference type="InterPro" id="IPR027421">
    <property type="entry name" value="DNA_pol_lamdba_lyase_dom_sf"/>
</dbReference>
<dbReference type="PIRSF" id="PIRSF005047">
    <property type="entry name" value="UCP005047_YshC"/>
    <property type="match status" value="1"/>
</dbReference>
<organism evidence="4 5">
    <name type="scientific">Candidatus Curtissbacteria bacterium RIFCSPHIGHO2_01_FULL_41_13</name>
    <dbReference type="NCBI Taxonomy" id="1797745"/>
    <lineage>
        <taxon>Bacteria</taxon>
        <taxon>Candidatus Curtissiibacteriota</taxon>
    </lineage>
</organism>
<dbReference type="GO" id="GO:0003677">
    <property type="term" value="F:DNA binding"/>
    <property type="evidence" value="ECO:0007669"/>
    <property type="project" value="InterPro"/>
</dbReference>
<dbReference type="InterPro" id="IPR037160">
    <property type="entry name" value="DNA_Pol_thumb_sf"/>
</dbReference>
<dbReference type="Gene3D" id="1.10.150.20">
    <property type="entry name" value="5' to 3' exonuclease, C-terminal subdomain"/>
    <property type="match status" value="1"/>
</dbReference>
<dbReference type="GO" id="GO:0005829">
    <property type="term" value="C:cytosol"/>
    <property type="evidence" value="ECO:0007669"/>
    <property type="project" value="TreeGrafter"/>
</dbReference>
<dbReference type="Pfam" id="PF14520">
    <property type="entry name" value="HHH_5"/>
    <property type="match status" value="1"/>
</dbReference>
<dbReference type="InterPro" id="IPR002054">
    <property type="entry name" value="DNA-dir_DNA_pol_X"/>
</dbReference>
<dbReference type="SUPFAM" id="SSF81301">
    <property type="entry name" value="Nucleotidyltransferase"/>
    <property type="match status" value="1"/>
</dbReference>
<dbReference type="GO" id="GO:0042578">
    <property type="term" value="F:phosphoric ester hydrolase activity"/>
    <property type="evidence" value="ECO:0007669"/>
    <property type="project" value="TreeGrafter"/>
</dbReference>
<dbReference type="InterPro" id="IPR047967">
    <property type="entry name" value="PolX_PHP"/>
</dbReference>
<accession>A0A1F5G141</accession>
<keyword evidence="1" id="KW-0808">Transferase</keyword>
<dbReference type="SUPFAM" id="SSF47802">
    <property type="entry name" value="DNA polymerase beta, N-terminal domain-like"/>
    <property type="match status" value="1"/>
</dbReference>
<dbReference type="Gene3D" id="1.10.150.110">
    <property type="entry name" value="DNA polymerase beta, N-terminal domain-like"/>
    <property type="match status" value="1"/>
</dbReference>
<keyword evidence="2" id="KW-0548">Nucleotidyltransferase</keyword>
<dbReference type="InterPro" id="IPR029398">
    <property type="entry name" value="PolB_thumb"/>
</dbReference>
<dbReference type="SMART" id="SM00483">
    <property type="entry name" value="POLXc"/>
    <property type="match status" value="1"/>
</dbReference>